<proteinExistence type="predicted"/>
<evidence type="ECO:0000313" key="1">
    <source>
        <dbReference type="EMBL" id="TLU59464.1"/>
    </source>
</evidence>
<organism evidence="1 2">
    <name type="scientific">Thalassotalea litorea</name>
    <dbReference type="NCBI Taxonomy" id="2020715"/>
    <lineage>
        <taxon>Bacteria</taxon>
        <taxon>Pseudomonadati</taxon>
        <taxon>Pseudomonadota</taxon>
        <taxon>Gammaproteobacteria</taxon>
        <taxon>Alteromonadales</taxon>
        <taxon>Colwelliaceae</taxon>
        <taxon>Thalassotalea</taxon>
    </lineage>
</organism>
<accession>A0A5R9IE48</accession>
<gene>
    <name evidence="1" type="ORF">FE810_16940</name>
</gene>
<dbReference type="EMBL" id="VCBC01000033">
    <property type="protein sequence ID" value="TLU59464.1"/>
    <property type="molecule type" value="Genomic_DNA"/>
</dbReference>
<name>A0A5R9IE48_9GAMM</name>
<dbReference type="Proteomes" id="UP000307790">
    <property type="component" value="Unassembled WGS sequence"/>
</dbReference>
<sequence>MRISTRNGYHLLTLGAFTKSFVPALSQLLETEYDFKTHDRPSAGTNIISWDMSNGNFFISISWKAIEDVSGYSNPQAKGEVNIVTNCDDGLNFLEKLKSELPNKLRNNTFASFCI</sequence>
<dbReference type="AlphaFoldDB" id="A0A5R9IE48"/>
<protein>
    <submittedName>
        <fullName evidence="1">Uncharacterized protein</fullName>
    </submittedName>
</protein>
<evidence type="ECO:0000313" key="2">
    <source>
        <dbReference type="Proteomes" id="UP000307790"/>
    </source>
</evidence>
<dbReference type="RefSeq" id="WP_138321842.1">
    <property type="nucleotide sequence ID" value="NZ_VCBC01000033.1"/>
</dbReference>
<comment type="caution">
    <text evidence="1">The sequence shown here is derived from an EMBL/GenBank/DDBJ whole genome shotgun (WGS) entry which is preliminary data.</text>
</comment>
<keyword evidence="2" id="KW-1185">Reference proteome</keyword>
<reference evidence="1 2" key="1">
    <citation type="submission" date="2019-05" db="EMBL/GenBank/DDBJ databases">
        <title>Genome sequences of Thalassotalea litorea 1K03283.</title>
        <authorList>
            <person name="Zhang D."/>
        </authorList>
    </citation>
    <scope>NUCLEOTIDE SEQUENCE [LARGE SCALE GENOMIC DNA]</scope>
    <source>
        <strain evidence="1 2">MCCC 1K03283</strain>
    </source>
</reference>